<dbReference type="EMBL" id="JABXYM010000001">
    <property type="protein sequence ID" value="MCR6096941.1"/>
    <property type="molecule type" value="Genomic_DNA"/>
</dbReference>
<evidence type="ECO:0000256" key="2">
    <source>
        <dbReference type="SAM" id="Phobius"/>
    </source>
</evidence>
<sequence length="216" mass="23868">MSYNDYTPMRSDNRKKRKLNVILNVSIGLVALLIIVVGGTLFFSGGSEEAVPADTEQQNDDNMNVDGNDTENDDGDISINTNDSNEVEEPNEDNSDAEDNSNNNSDNDNEANDNSEDGEWGPIGTVQEEPFTAVYEKSHVNWDEMTRALQYATGLSENDMTVWYIGNGGDHQTAVGTVSTSENSHSPYEVTLSWVENEGWMPVSVEKKNSNPYINN</sequence>
<dbReference type="Pfam" id="PF07423">
    <property type="entry name" value="DUF1510"/>
    <property type="match status" value="1"/>
</dbReference>
<organism evidence="4 5">
    <name type="scientific">Salipaludibacillus agaradhaerens</name>
    <name type="common">Bacillus agaradhaerens</name>
    <dbReference type="NCBI Taxonomy" id="76935"/>
    <lineage>
        <taxon>Bacteria</taxon>
        <taxon>Bacillati</taxon>
        <taxon>Bacillota</taxon>
        <taxon>Bacilli</taxon>
        <taxon>Bacillales</taxon>
        <taxon>Bacillaceae</taxon>
    </lineage>
</organism>
<dbReference type="InterPro" id="IPR009988">
    <property type="entry name" value="DUF1510"/>
</dbReference>
<keyword evidence="5" id="KW-1185">Reference proteome</keyword>
<dbReference type="Proteomes" id="UP001057753">
    <property type="component" value="Unassembled WGS sequence"/>
</dbReference>
<name>A0A9Q4B2D0_SALAG</name>
<proteinExistence type="predicted"/>
<evidence type="ECO:0000313" key="5">
    <source>
        <dbReference type="Proteomes" id="UP001057753"/>
    </source>
</evidence>
<protein>
    <submittedName>
        <fullName evidence="4">DUF1510 family protein</fullName>
    </submittedName>
</protein>
<feature type="region of interest" description="Disordered" evidence="1">
    <location>
        <begin position="50"/>
        <end position="124"/>
    </location>
</feature>
<feature type="domain" description="DUF1510" evidence="3">
    <location>
        <begin position="116"/>
        <end position="207"/>
    </location>
</feature>
<evidence type="ECO:0000259" key="3">
    <source>
        <dbReference type="Pfam" id="PF07423"/>
    </source>
</evidence>
<feature type="compositionally biased region" description="Acidic residues" evidence="1">
    <location>
        <begin position="85"/>
        <end position="99"/>
    </location>
</feature>
<reference evidence="4" key="1">
    <citation type="submission" date="2020-06" db="EMBL/GenBank/DDBJ databases">
        <title>Insight into the genomes of haloalkaliphilic bacilli from Kenyan soda lakes.</title>
        <authorList>
            <person name="Mwirichia R."/>
            <person name="Villamizar G.C."/>
            <person name="Poehlein A."/>
            <person name="Mugweru J."/>
            <person name="Kipnyargis A."/>
            <person name="Kiplimo D."/>
            <person name="Orwa P."/>
            <person name="Daniel R."/>
        </authorList>
    </citation>
    <scope>NUCLEOTIDE SEQUENCE</scope>
    <source>
        <strain evidence="4">B1096_S55</strain>
    </source>
</reference>
<comment type="caution">
    <text evidence="4">The sequence shown here is derived from an EMBL/GenBank/DDBJ whole genome shotgun (WGS) entry which is preliminary data.</text>
</comment>
<feature type="transmembrane region" description="Helical" evidence="2">
    <location>
        <begin position="21"/>
        <end position="43"/>
    </location>
</feature>
<evidence type="ECO:0000313" key="4">
    <source>
        <dbReference type="EMBL" id="MCR6096941.1"/>
    </source>
</evidence>
<keyword evidence="2" id="KW-0472">Membrane</keyword>
<accession>A0A9Q4B2D0</accession>
<gene>
    <name evidence="4" type="ORF">HXA33_10265</name>
</gene>
<keyword evidence="2" id="KW-1133">Transmembrane helix</keyword>
<dbReference type="AlphaFoldDB" id="A0A9Q4B2D0"/>
<feature type="compositionally biased region" description="Acidic residues" evidence="1">
    <location>
        <begin position="107"/>
        <end position="119"/>
    </location>
</feature>
<dbReference type="RefSeq" id="WP_257821424.1">
    <property type="nucleotide sequence ID" value="NZ_JABXYM010000001.1"/>
</dbReference>
<keyword evidence="2" id="KW-0812">Transmembrane</keyword>
<evidence type="ECO:0000256" key="1">
    <source>
        <dbReference type="SAM" id="MobiDB-lite"/>
    </source>
</evidence>